<dbReference type="Gene3D" id="1.25.40.20">
    <property type="entry name" value="Ankyrin repeat-containing domain"/>
    <property type="match status" value="1"/>
</dbReference>
<dbReference type="Pfam" id="PF12796">
    <property type="entry name" value="Ank_2"/>
    <property type="match status" value="1"/>
</dbReference>
<evidence type="ECO:0000313" key="6">
    <source>
        <dbReference type="Proteomes" id="UP001470230"/>
    </source>
</evidence>
<dbReference type="PANTHER" id="PTHR24198">
    <property type="entry name" value="ANKYRIN REPEAT AND PROTEIN KINASE DOMAIN-CONTAINING PROTEIN"/>
    <property type="match status" value="1"/>
</dbReference>
<dbReference type="PANTHER" id="PTHR24198:SF165">
    <property type="entry name" value="ANKYRIN REPEAT-CONTAINING PROTEIN-RELATED"/>
    <property type="match status" value="1"/>
</dbReference>
<gene>
    <name evidence="5" type="ORF">M9Y10_045598</name>
</gene>
<proteinExistence type="predicted"/>
<comment type="caution">
    <text evidence="5">The sequence shown here is derived from an EMBL/GenBank/DDBJ whole genome shotgun (WGS) entry which is preliminary data.</text>
</comment>
<protein>
    <recommendedName>
        <fullName evidence="4">Cyclic nucleotide-binding domain-containing protein</fullName>
    </recommendedName>
</protein>
<dbReference type="EMBL" id="JAPFFF010000009">
    <property type="protein sequence ID" value="KAK8882951.1"/>
    <property type="molecule type" value="Genomic_DNA"/>
</dbReference>
<feature type="repeat" description="ANK" evidence="3">
    <location>
        <begin position="77"/>
        <end position="101"/>
    </location>
</feature>
<evidence type="ECO:0000256" key="2">
    <source>
        <dbReference type="ARBA" id="ARBA00023043"/>
    </source>
</evidence>
<dbReference type="InterPro" id="IPR000595">
    <property type="entry name" value="cNMP-bd_dom"/>
</dbReference>
<dbReference type="PROSITE" id="PS50297">
    <property type="entry name" value="ANK_REP_REGION"/>
    <property type="match status" value="2"/>
</dbReference>
<feature type="repeat" description="ANK" evidence="3">
    <location>
        <begin position="35"/>
        <end position="58"/>
    </location>
</feature>
<dbReference type="SMART" id="SM00248">
    <property type="entry name" value="ANK"/>
    <property type="match status" value="2"/>
</dbReference>
<evidence type="ECO:0000313" key="5">
    <source>
        <dbReference type="EMBL" id="KAK8882951.1"/>
    </source>
</evidence>
<evidence type="ECO:0000256" key="3">
    <source>
        <dbReference type="PROSITE-ProRule" id="PRU00023"/>
    </source>
</evidence>
<dbReference type="PROSITE" id="PS50042">
    <property type="entry name" value="CNMP_BINDING_3"/>
    <property type="match status" value="1"/>
</dbReference>
<dbReference type="PROSITE" id="PS50088">
    <property type="entry name" value="ANK_REPEAT"/>
    <property type="match status" value="2"/>
</dbReference>
<dbReference type="Proteomes" id="UP001470230">
    <property type="component" value="Unassembled WGS sequence"/>
</dbReference>
<dbReference type="InterPro" id="IPR002110">
    <property type="entry name" value="Ankyrin_rpt"/>
</dbReference>
<evidence type="ECO:0000259" key="4">
    <source>
        <dbReference type="PROSITE" id="PS50042"/>
    </source>
</evidence>
<keyword evidence="2 3" id="KW-0040">ANK repeat</keyword>
<reference evidence="5 6" key="1">
    <citation type="submission" date="2024-04" db="EMBL/GenBank/DDBJ databases">
        <title>Tritrichomonas musculus Genome.</title>
        <authorList>
            <person name="Alves-Ferreira E."/>
            <person name="Grigg M."/>
            <person name="Lorenzi H."/>
            <person name="Galac M."/>
        </authorList>
    </citation>
    <scope>NUCLEOTIDE SEQUENCE [LARGE SCALE GENOMIC DNA]</scope>
    <source>
        <strain evidence="5 6">EAF2021</strain>
    </source>
</reference>
<evidence type="ECO:0000256" key="1">
    <source>
        <dbReference type="ARBA" id="ARBA00022737"/>
    </source>
</evidence>
<accession>A0ABR2JWX7</accession>
<feature type="domain" description="Cyclic nucleotide-binding" evidence="4">
    <location>
        <begin position="86"/>
        <end position="133"/>
    </location>
</feature>
<dbReference type="SUPFAM" id="SSF48403">
    <property type="entry name" value="Ankyrin repeat"/>
    <property type="match status" value="1"/>
</dbReference>
<sequence length="133" mass="15175">MAVEYGIVQMVKLLLDNKNIDIKAPKIVQSRAEYIENTPLHRAIQKGDNEITKLLLNHKDIDINKHHIEIDSGVDREEKTALHFAVKLGNAGIVKFLLEKSELEVNLYKEHINVIDLGGGFGEVDMFFKKKRI</sequence>
<keyword evidence="1" id="KW-0677">Repeat</keyword>
<keyword evidence="6" id="KW-1185">Reference proteome</keyword>
<dbReference type="InterPro" id="IPR036770">
    <property type="entry name" value="Ankyrin_rpt-contain_sf"/>
</dbReference>
<organism evidence="5 6">
    <name type="scientific">Tritrichomonas musculus</name>
    <dbReference type="NCBI Taxonomy" id="1915356"/>
    <lineage>
        <taxon>Eukaryota</taxon>
        <taxon>Metamonada</taxon>
        <taxon>Parabasalia</taxon>
        <taxon>Tritrichomonadida</taxon>
        <taxon>Tritrichomonadidae</taxon>
        <taxon>Tritrichomonas</taxon>
    </lineage>
</organism>
<name>A0ABR2JWX7_9EUKA</name>